<dbReference type="Pfam" id="PF03764">
    <property type="entry name" value="EFG_IV"/>
    <property type="match status" value="1"/>
</dbReference>
<evidence type="ECO:0000256" key="3">
    <source>
        <dbReference type="ARBA" id="ARBA00023134"/>
    </source>
</evidence>
<dbReference type="Pfam" id="PF00009">
    <property type="entry name" value="GTP_EFTU"/>
    <property type="match status" value="1"/>
</dbReference>
<dbReference type="NCBIfam" id="TIGR00231">
    <property type="entry name" value="small_GTP"/>
    <property type="match status" value="1"/>
</dbReference>
<gene>
    <name evidence="6" type="ORF">FPK30_02320</name>
</gene>
<keyword evidence="4" id="KW-0046">Antibiotic resistance</keyword>
<dbReference type="PRINTS" id="PR00315">
    <property type="entry name" value="ELONGATNFCT"/>
</dbReference>
<dbReference type="InterPro" id="IPR041095">
    <property type="entry name" value="EFG_II"/>
</dbReference>
<dbReference type="InterPro" id="IPR031157">
    <property type="entry name" value="G_TR_CS"/>
</dbReference>
<dbReference type="SUPFAM" id="SSF54211">
    <property type="entry name" value="Ribosomal protein S5 domain 2-like"/>
    <property type="match status" value="1"/>
</dbReference>
<dbReference type="InterPro" id="IPR005517">
    <property type="entry name" value="Transl_elong_EFG/EF2_IV"/>
</dbReference>
<dbReference type="InterPro" id="IPR035647">
    <property type="entry name" value="EFG_III/V"/>
</dbReference>
<dbReference type="GO" id="GO:0005525">
    <property type="term" value="F:GTP binding"/>
    <property type="evidence" value="ECO:0007669"/>
    <property type="project" value="UniProtKB-KW"/>
</dbReference>
<sequence length="673" mass="74754">MAKRIVVGMLAHVDAGKTTLSEAMLYQGGKIRRLGRVDHGDAYLDTNDLERQRGITIFSKPARLTYRDVDLTLIDTPGHVDFSAEMERVLSILDYALLVVDATAGLEGYVDTLWRLLTRYKVPTFIFINKLDAPGADAARILESCKQRWSPGCFDLSRGLEHGDMEDVALLNEDVMDEYLKTEGISDESLARLVADRRLFPCFLGSALRLDGIDALLEGFERYTLSPGYGREFGARVFKVSHDDKGARLTWLKVTGGDLPVKSSLTTEFRHGDEPNKASGSVAEAYGTAGDMAQNGHVETKETVDQLRVYSGASYTLTDCAQAGSIVAATGLDLTRPGQGLGCERKDLIPVLEPVLSYAVAAEEVDPHHLLSALHILEDEDPLLHVVWQEQLQEIHLRLMGQVQLEVIQEELERRFGIQVSFSQGGILYRETIATPVEGVGHFEPLRHYAEVHLLLEPTEPGSGLSFASTCSLDRLDGNWQRLIMTHLAEKEHLGVLTGSPITDMRITLLDGRGHIKHTEGGDFRQATYRAVRQGLMKASNILLEPWYHFRLALPQENLGRAMSDIYRMKGSFSEPQADGDTVELEGDAPVSQMRDYVIEVSTYTHGRGHLTCFFNGYRPCQDQDALVDSIGYDPESDLENTPDSVFCAHGAGYPVKWNKVEDFMHLPGGQYI</sequence>
<dbReference type="InterPro" id="IPR014721">
    <property type="entry name" value="Ribsml_uS5_D2-typ_fold_subgr"/>
</dbReference>
<dbReference type="PROSITE" id="PS00301">
    <property type="entry name" value="G_TR_1"/>
    <property type="match status" value="1"/>
</dbReference>
<dbReference type="PANTHER" id="PTHR43261">
    <property type="entry name" value="TRANSLATION ELONGATION FACTOR G-RELATED"/>
    <property type="match status" value="1"/>
</dbReference>
<comment type="caution">
    <text evidence="6">The sequence shown here is derived from an EMBL/GenBank/DDBJ whole genome shotgun (WGS) entry which is preliminary data.</text>
</comment>
<evidence type="ECO:0000256" key="1">
    <source>
        <dbReference type="ARBA" id="ARBA00022741"/>
    </source>
</evidence>
<evidence type="ECO:0000313" key="7">
    <source>
        <dbReference type="Proteomes" id="UP000316508"/>
    </source>
</evidence>
<dbReference type="InterPro" id="IPR005225">
    <property type="entry name" value="Small_GTP-bd"/>
</dbReference>
<keyword evidence="1" id="KW-0547">Nucleotide-binding</keyword>
<dbReference type="Gene3D" id="2.40.30.10">
    <property type="entry name" value="Translation factors"/>
    <property type="match status" value="1"/>
</dbReference>
<dbReference type="SMART" id="SM00889">
    <property type="entry name" value="EFG_IV"/>
    <property type="match status" value="1"/>
</dbReference>
<dbReference type="InterPro" id="IPR035650">
    <property type="entry name" value="Tet_C"/>
</dbReference>
<dbReference type="InterPro" id="IPR009000">
    <property type="entry name" value="Transl_B-barrel_sf"/>
</dbReference>
<evidence type="ECO:0000256" key="2">
    <source>
        <dbReference type="ARBA" id="ARBA00022917"/>
    </source>
</evidence>
<dbReference type="GO" id="GO:0006412">
    <property type="term" value="P:translation"/>
    <property type="evidence" value="ECO:0007669"/>
    <property type="project" value="UniProtKB-KW"/>
</dbReference>
<dbReference type="SUPFAM" id="SSF52540">
    <property type="entry name" value="P-loop containing nucleoside triphosphate hydrolases"/>
    <property type="match status" value="1"/>
</dbReference>
<dbReference type="Gene3D" id="3.30.70.240">
    <property type="match status" value="1"/>
</dbReference>
<dbReference type="InterPro" id="IPR000795">
    <property type="entry name" value="T_Tr_GTP-bd_dom"/>
</dbReference>
<evidence type="ECO:0000256" key="4">
    <source>
        <dbReference type="ARBA" id="ARBA00023251"/>
    </source>
</evidence>
<proteinExistence type="predicted"/>
<evidence type="ECO:0000313" key="6">
    <source>
        <dbReference type="EMBL" id="TSJ84309.1"/>
    </source>
</evidence>
<keyword evidence="3" id="KW-0342">GTP-binding</keyword>
<name>A0A556R5Z2_9BIFI</name>
<dbReference type="RefSeq" id="WP_144085101.1">
    <property type="nucleotide sequence ID" value="NZ_JACFRS010000001.1"/>
</dbReference>
<evidence type="ECO:0000259" key="5">
    <source>
        <dbReference type="PROSITE" id="PS51722"/>
    </source>
</evidence>
<dbReference type="SMART" id="SM00838">
    <property type="entry name" value="EFG_C"/>
    <property type="match status" value="1"/>
</dbReference>
<dbReference type="CDD" id="cd03711">
    <property type="entry name" value="Tet_C"/>
    <property type="match status" value="1"/>
</dbReference>
<dbReference type="SUPFAM" id="SSF50447">
    <property type="entry name" value="Translation proteins"/>
    <property type="match status" value="1"/>
</dbReference>
<organism evidence="6 7">
    <name type="scientific">Bifidobacterium apousia</name>
    <dbReference type="NCBI Taxonomy" id="2750996"/>
    <lineage>
        <taxon>Bacteria</taxon>
        <taxon>Bacillati</taxon>
        <taxon>Actinomycetota</taxon>
        <taxon>Actinomycetes</taxon>
        <taxon>Bifidobacteriales</taxon>
        <taxon>Bifidobacteriaceae</taxon>
        <taxon>Bifidobacterium</taxon>
    </lineage>
</organism>
<dbReference type="Proteomes" id="UP000316508">
    <property type="component" value="Unassembled WGS sequence"/>
</dbReference>
<dbReference type="Gene3D" id="3.40.50.300">
    <property type="entry name" value="P-loop containing nucleotide triphosphate hydrolases"/>
    <property type="match status" value="1"/>
</dbReference>
<dbReference type="InterPro" id="IPR027417">
    <property type="entry name" value="P-loop_NTPase"/>
</dbReference>
<dbReference type="InterPro" id="IPR020568">
    <property type="entry name" value="Ribosomal_Su5_D2-typ_SF"/>
</dbReference>
<feature type="domain" description="Tr-type G" evidence="5">
    <location>
        <begin position="2"/>
        <end position="228"/>
    </location>
</feature>
<dbReference type="Gene3D" id="3.30.230.10">
    <property type="match status" value="1"/>
</dbReference>
<dbReference type="GO" id="GO:0046677">
    <property type="term" value="P:response to antibiotic"/>
    <property type="evidence" value="ECO:0007669"/>
    <property type="project" value="UniProtKB-KW"/>
</dbReference>
<dbReference type="Pfam" id="PF14492">
    <property type="entry name" value="EFG_III"/>
    <property type="match status" value="1"/>
</dbReference>
<dbReference type="AlphaFoldDB" id="A0A556R5Z2"/>
<dbReference type="PROSITE" id="PS51722">
    <property type="entry name" value="G_TR_2"/>
    <property type="match status" value="1"/>
</dbReference>
<protein>
    <submittedName>
        <fullName evidence="6">TetM/TetW/TetO/TetS family tetracycline resistance ribosomal protection protein</fullName>
    </submittedName>
</protein>
<dbReference type="EMBL" id="VMHK01000001">
    <property type="protein sequence ID" value="TSJ84309.1"/>
    <property type="molecule type" value="Genomic_DNA"/>
</dbReference>
<keyword evidence="2" id="KW-0648">Protein biosynthesis</keyword>
<dbReference type="Pfam" id="PF00679">
    <property type="entry name" value="EFG_C"/>
    <property type="match status" value="1"/>
</dbReference>
<dbReference type="GO" id="GO:0003924">
    <property type="term" value="F:GTPase activity"/>
    <property type="evidence" value="ECO:0007669"/>
    <property type="project" value="InterPro"/>
</dbReference>
<dbReference type="GO" id="GO:0032790">
    <property type="term" value="P:ribosome disassembly"/>
    <property type="evidence" value="ECO:0007669"/>
    <property type="project" value="TreeGrafter"/>
</dbReference>
<dbReference type="Gene3D" id="3.30.70.870">
    <property type="entry name" value="Elongation Factor G (Translational Gtpase), domain 3"/>
    <property type="match status" value="1"/>
</dbReference>
<dbReference type="InterPro" id="IPR000640">
    <property type="entry name" value="EFG_V-like"/>
</dbReference>
<keyword evidence="7" id="KW-1185">Reference proteome</keyword>
<accession>A0A556R5Z2</accession>
<reference evidence="6 7" key="1">
    <citation type="submission" date="2019-07" db="EMBL/GenBank/DDBJ databases">
        <title>Bifidobacterium asteroides genomes.</title>
        <authorList>
            <person name="Zheng H."/>
        </authorList>
    </citation>
    <scope>NUCLEOTIDE SEQUENCE [LARGE SCALE GENOMIC DNA]</scope>
    <source>
        <strain evidence="6 7">W8102</strain>
    </source>
</reference>
<dbReference type="PANTHER" id="PTHR43261:SF1">
    <property type="entry name" value="RIBOSOME-RELEASING FACTOR 2, MITOCHONDRIAL"/>
    <property type="match status" value="1"/>
</dbReference>
<dbReference type="SUPFAM" id="SSF54980">
    <property type="entry name" value="EF-G C-terminal domain-like"/>
    <property type="match status" value="2"/>
</dbReference>